<dbReference type="SUPFAM" id="SSF51735">
    <property type="entry name" value="NAD(P)-binding Rossmann-fold domains"/>
    <property type="match status" value="1"/>
</dbReference>
<dbReference type="InterPro" id="IPR002347">
    <property type="entry name" value="SDR_fam"/>
</dbReference>
<dbReference type="Pfam" id="PF13561">
    <property type="entry name" value="adh_short_C2"/>
    <property type="match status" value="1"/>
</dbReference>
<evidence type="ECO:0000313" key="5">
    <source>
        <dbReference type="Proteomes" id="UP000247634"/>
    </source>
</evidence>
<dbReference type="PROSITE" id="PS00061">
    <property type="entry name" value="ADH_SHORT"/>
    <property type="match status" value="1"/>
</dbReference>
<dbReference type="PANTHER" id="PTHR43639:SF1">
    <property type="entry name" value="SHORT-CHAIN DEHYDROGENASE_REDUCTASE FAMILY PROTEIN"/>
    <property type="match status" value="1"/>
</dbReference>
<dbReference type="GO" id="GO:0016491">
    <property type="term" value="F:oxidoreductase activity"/>
    <property type="evidence" value="ECO:0007669"/>
    <property type="project" value="UniProtKB-KW"/>
</dbReference>
<reference evidence="4 5" key="1">
    <citation type="submission" date="2018-06" db="EMBL/GenBank/DDBJ databases">
        <title>The complete genome sequence of a nosiheptide producer Streptomyces actuosus ATCC 25421: deducing the ability of producing a new class III lantibiotics.</title>
        <authorList>
            <person name="Liu W."/>
            <person name="Sun F."/>
            <person name="Hu Y."/>
        </authorList>
    </citation>
    <scope>NUCLEOTIDE SEQUENCE [LARGE SCALE GENOMIC DNA]</scope>
    <source>
        <strain evidence="4 5">ATCC 25421</strain>
    </source>
</reference>
<dbReference type="InterPro" id="IPR057326">
    <property type="entry name" value="KR_dom"/>
</dbReference>
<feature type="domain" description="Ketoreductase" evidence="3">
    <location>
        <begin position="7"/>
        <end position="185"/>
    </location>
</feature>
<evidence type="ECO:0000256" key="1">
    <source>
        <dbReference type="ARBA" id="ARBA00006484"/>
    </source>
</evidence>
<sequence length="245" mass="25842">MSDTTAGVALVSGGSRGLGQTLVTRLLAEGWQVATFSRTAGDFVEQTLKAEPDRFFWTEADLLRPETVRAAGKAAIDRFGRIDLLVNNAGVLEQGLFVTMPPRRAEDLVTANLTSPVVLAQVAARSMVASGGGQIINISSVNAVRGYRGVAAYSAAKAGLDGLTHSLARELGPAGIRVNTVVPGFFDSDMTEGVGPEYRERIQRRTPLGRLGDRAEVADAVLFLASPRAGFVTGQRLVIDGGITC</sequence>
<gene>
    <name evidence="4" type="ORF">DMT42_17910</name>
</gene>
<dbReference type="InterPro" id="IPR020904">
    <property type="entry name" value="Sc_DH/Rdtase_CS"/>
</dbReference>
<dbReference type="PRINTS" id="PR00080">
    <property type="entry name" value="SDRFAMILY"/>
</dbReference>
<name>A0A2U9P393_STRAS</name>
<dbReference type="KEGG" id="sact:DMT42_17910"/>
<dbReference type="RefSeq" id="WP_110628916.1">
    <property type="nucleotide sequence ID" value="NZ_CP029788.1"/>
</dbReference>
<protein>
    <submittedName>
        <fullName evidence="4">3-oxoacyl-ACP reductase</fullName>
    </submittedName>
</protein>
<dbReference type="SMART" id="SM00822">
    <property type="entry name" value="PKS_KR"/>
    <property type="match status" value="1"/>
</dbReference>
<evidence type="ECO:0000259" key="3">
    <source>
        <dbReference type="SMART" id="SM00822"/>
    </source>
</evidence>
<dbReference type="Proteomes" id="UP000247634">
    <property type="component" value="Chromosome"/>
</dbReference>
<comment type="similarity">
    <text evidence="1">Belongs to the short-chain dehydrogenases/reductases (SDR) family.</text>
</comment>
<accession>A0A2U9P393</accession>
<evidence type="ECO:0000256" key="2">
    <source>
        <dbReference type="ARBA" id="ARBA00023002"/>
    </source>
</evidence>
<dbReference type="EMBL" id="CP029788">
    <property type="protein sequence ID" value="AWT44007.1"/>
    <property type="molecule type" value="Genomic_DNA"/>
</dbReference>
<proteinExistence type="inferred from homology"/>
<organism evidence="4 5">
    <name type="scientific">Streptomyces actuosus</name>
    <dbReference type="NCBI Taxonomy" id="1885"/>
    <lineage>
        <taxon>Bacteria</taxon>
        <taxon>Bacillati</taxon>
        <taxon>Actinomycetota</taxon>
        <taxon>Actinomycetes</taxon>
        <taxon>Kitasatosporales</taxon>
        <taxon>Streptomycetaceae</taxon>
        <taxon>Streptomyces</taxon>
    </lineage>
</organism>
<keyword evidence="5" id="KW-1185">Reference proteome</keyword>
<dbReference type="OrthoDB" id="286404at2"/>
<keyword evidence="2" id="KW-0560">Oxidoreductase</keyword>
<dbReference type="InterPro" id="IPR036291">
    <property type="entry name" value="NAD(P)-bd_dom_sf"/>
</dbReference>
<dbReference type="AlphaFoldDB" id="A0A2U9P393"/>
<dbReference type="Gene3D" id="3.40.50.720">
    <property type="entry name" value="NAD(P)-binding Rossmann-like Domain"/>
    <property type="match status" value="1"/>
</dbReference>
<evidence type="ECO:0000313" key="4">
    <source>
        <dbReference type="EMBL" id="AWT44007.1"/>
    </source>
</evidence>
<dbReference type="PANTHER" id="PTHR43639">
    <property type="entry name" value="OXIDOREDUCTASE, SHORT-CHAIN DEHYDROGENASE/REDUCTASE FAMILY (AFU_ORTHOLOGUE AFUA_5G02870)"/>
    <property type="match status" value="1"/>
</dbReference>
<dbReference type="FunFam" id="3.40.50.720:FF:000173">
    <property type="entry name" value="3-oxoacyl-[acyl-carrier protein] reductase"/>
    <property type="match status" value="1"/>
</dbReference>
<dbReference type="PRINTS" id="PR00081">
    <property type="entry name" value="GDHRDH"/>
</dbReference>